<reference evidence="3 4" key="1">
    <citation type="submission" date="2020-06" db="EMBL/GenBank/DDBJ databases">
        <title>Limosilactobacillus sp. nov.</title>
        <authorList>
            <person name="Ksiezarek M."/>
            <person name="Goncalves Ribeiro T."/>
            <person name="Rocha J."/>
            <person name="Grosso F."/>
            <person name="Peixe L."/>
        </authorList>
    </citation>
    <scope>NUCLEOTIDE SEQUENCE [LARGE SCALE GENOMIC DNA]</scope>
    <source>
        <strain evidence="4">c9Ua_26_M</strain>
    </source>
</reference>
<sequence length="469" mass="53737">MATQLAKLNQYIPVDLLRDQDETIDIRDKFKGRVGDVDSYIKLWVYSNSLPQDMTGWRVMFQGTDFQHNDFRSYMKMDDSQQLDMIKTGRITLYFDANLFQCDGQWEQAYFSFISPDGKIVSTVNILLVVMGSNFYARMGKHAKSVIDEFNDILKKLQKEADVDTQQIKKLVDDTNKMLTELGDSTKKDFLEWLAKYKQSLQDALNAVDDPKEGLMAKYSSLLTMAKQIQEILKQAQFHDRPFHFATVNAMQKYTALMDGDLAITHGWDNYDDGHGAYWNIRVKHKDETPDEQNVISINTDMGLVAERNSSLLSADSLEDFLYGYTIEIKHNQCEHPLRPAVLYYEDAIGTERDGLGKTSHGFGQTNTKLINCIAEYPDANTIKVKIPRNFYLDAVPHYKFGAWYLIDGNRTIKVDLEMPIDDAKAQAGDGEGNSYLSPNTGYFSKPTSPTDLRAVYIDEHTQRLLWRD</sequence>
<keyword evidence="4" id="KW-1185">Reference proteome</keyword>
<dbReference type="RefSeq" id="WP_191911308.1">
    <property type="nucleotide sequence ID" value="NZ_JABUXR010000007.1"/>
</dbReference>
<feature type="coiled-coil region" evidence="1">
    <location>
        <begin position="147"/>
        <end position="174"/>
    </location>
</feature>
<dbReference type="Proteomes" id="UP000645007">
    <property type="component" value="Unassembled WGS sequence"/>
</dbReference>
<organism evidence="3 4">
    <name type="scientific">Limosilactobacillus urinaemulieris</name>
    <dbReference type="NCBI Taxonomy" id="2742600"/>
    <lineage>
        <taxon>Bacteria</taxon>
        <taxon>Bacillati</taxon>
        <taxon>Bacillota</taxon>
        <taxon>Bacilli</taxon>
        <taxon>Lactobacillales</taxon>
        <taxon>Lactobacillaceae</taxon>
        <taxon>Limosilactobacillus</taxon>
    </lineage>
</organism>
<dbReference type="EMBL" id="JABUXR010000007">
    <property type="protein sequence ID" value="MBD8085541.1"/>
    <property type="molecule type" value="Genomic_DNA"/>
</dbReference>
<feature type="domain" description="Baseplate upper protein immunoglobulin like" evidence="2">
    <location>
        <begin position="323"/>
        <end position="417"/>
    </location>
</feature>
<dbReference type="Gene3D" id="2.60.40.3320">
    <property type="match status" value="1"/>
</dbReference>
<keyword evidence="1" id="KW-0175">Coiled coil</keyword>
<gene>
    <name evidence="3" type="ORF">HUK45_04655</name>
</gene>
<dbReference type="Pfam" id="PF18667">
    <property type="entry name" value="BppU_IgG"/>
    <property type="match status" value="1"/>
</dbReference>
<dbReference type="InterPro" id="IPR041531">
    <property type="entry name" value="BppU_IgG"/>
</dbReference>
<protein>
    <submittedName>
        <fullName evidence="3">BppU family phage baseplate upper protein</fullName>
    </submittedName>
</protein>
<name>A0ABR8ZLJ1_9LACO</name>
<comment type="caution">
    <text evidence="3">The sequence shown here is derived from an EMBL/GenBank/DDBJ whole genome shotgun (WGS) entry which is preliminary data.</text>
</comment>
<evidence type="ECO:0000313" key="4">
    <source>
        <dbReference type="Proteomes" id="UP000645007"/>
    </source>
</evidence>
<proteinExistence type="predicted"/>
<evidence type="ECO:0000256" key="1">
    <source>
        <dbReference type="SAM" id="Coils"/>
    </source>
</evidence>
<accession>A0ABR8ZLJ1</accession>
<evidence type="ECO:0000313" key="3">
    <source>
        <dbReference type="EMBL" id="MBD8085541.1"/>
    </source>
</evidence>
<evidence type="ECO:0000259" key="2">
    <source>
        <dbReference type="Pfam" id="PF18667"/>
    </source>
</evidence>